<sequence>MMMRQRSLTAHWPKFHRPASVHSLHRIYGNCHRFDSQYCPNSSDLSRSQDVMCLVRATEEHQLLGCWSSVCQSVWIGIQSETETVAQSETPDTQAVACTPHSSLTLNLLTRSPGFESWSRF</sequence>
<evidence type="ECO:0000313" key="1">
    <source>
        <dbReference type="EMBL" id="CAG6780438.1"/>
    </source>
</evidence>
<reference evidence="1" key="1">
    <citation type="submission" date="2021-05" db="EMBL/GenBank/DDBJ databases">
        <authorList>
            <person name="Alioto T."/>
            <person name="Alioto T."/>
            <person name="Gomez Garrido J."/>
        </authorList>
    </citation>
    <scope>NUCLEOTIDE SEQUENCE</scope>
</reference>
<accession>A0A8D9B885</accession>
<protein>
    <submittedName>
        <fullName evidence="1">Uncharacterized protein</fullName>
    </submittedName>
</protein>
<proteinExistence type="predicted"/>
<dbReference type="EMBL" id="HBUF01618427">
    <property type="protein sequence ID" value="CAG6780440.1"/>
    <property type="molecule type" value="Transcribed_RNA"/>
</dbReference>
<dbReference type="AlphaFoldDB" id="A0A8D9B885"/>
<organism evidence="1">
    <name type="scientific">Cacopsylla melanoneura</name>
    <dbReference type="NCBI Taxonomy" id="428564"/>
    <lineage>
        <taxon>Eukaryota</taxon>
        <taxon>Metazoa</taxon>
        <taxon>Ecdysozoa</taxon>
        <taxon>Arthropoda</taxon>
        <taxon>Hexapoda</taxon>
        <taxon>Insecta</taxon>
        <taxon>Pterygota</taxon>
        <taxon>Neoptera</taxon>
        <taxon>Paraneoptera</taxon>
        <taxon>Hemiptera</taxon>
        <taxon>Sternorrhyncha</taxon>
        <taxon>Psylloidea</taxon>
        <taxon>Psyllidae</taxon>
        <taxon>Psyllinae</taxon>
        <taxon>Cacopsylla</taxon>
    </lineage>
</organism>
<dbReference type="EMBL" id="HBUF01618426">
    <property type="protein sequence ID" value="CAG6780438.1"/>
    <property type="molecule type" value="Transcribed_RNA"/>
</dbReference>
<name>A0A8D9B885_9HEMI</name>